<protein>
    <recommendedName>
        <fullName evidence="1">Reverse transcriptase zinc-binding domain-containing protein</fullName>
    </recommendedName>
</protein>
<accession>A0A2Z6LTZ7</accession>
<dbReference type="OrthoDB" id="1748554at2759"/>
<organism evidence="2 3">
    <name type="scientific">Trifolium subterraneum</name>
    <name type="common">Subterranean clover</name>
    <dbReference type="NCBI Taxonomy" id="3900"/>
    <lineage>
        <taxon>Eukaryota</taxon>
        <taxon>Viridiplantae</taxon>
        <taxon>Streptophyta</taxon>
        <taxon>Embryophyta</taxon>
        <taxon>Tracheophyta</taxon>
        <taxon>Spermatophyta</taxon>
        <taxon>Magnoliopsida</taxon>
        <taxon>eudicotyledons</taxon>
        <taxon>Gunneridae</taxon>
        <taxon>Pentapetalae</taxon>
        <taxon>rosids</taxon>
        <taxon>fabids</taxon>
        <taxon>Fabales</taxon>
        <taxon>Fabaceae</taxon>
        <taxon>Papilionoideae</taxon>
        <taxon>50 kb inversion clade</taxon>
        <taxon>NPAAA clade</taxon>
        <taxon>Hologalegina</taxon>
        <taxon>IRL clade</taxon>
        <taxon>Trifolieae</taxon>
        <taxon>Trifolium</taxon>
    </lineage>
</organism>
<evidence type="ECO:0000259" key="1">
    <source>
        <dbReference type="Pfam" id="PF13966"/>
    </source>
</evidence>
<dbReference type="EMBL" id="DF973207">
    <property type="protein sequence ID" value="GAU20001.1"/>
    <property type="molecule type" value="Genomic_DNA"/>
</dbReference>
<dbReference type="PANTHER" id="PTHR36617">
    <property type="entry name" value="PROTEIN, PUTATIVE-RELATED"/>
    <property type="match status" value="1"/>
</dbReference>
<reference evidence="3" key="1">
    <citation type="journal article" date="2017" name="Front. Plant Sci.">
        <title>Climate Clever Clovers: New Paradigm to Reduce the Environmental Footprint of Ruminants by Breeding Low Methanogenic Forages Utilizing Haplotype Variation.</title>
        <authorList>
            <person name="Kaur P."/>
            <person name="Appels R."/>
            <person name="Bayer P.E."/>
            <person name="Keeble-Gagnere G."/>
            <person name="Wang J."/>
            <person name="Hirakawa H."/>
            <person name="Shirasawa K."/>
            <person name="Vercoe P."/>
            <person name="Stefanova K."/>
            <person name="Durmic Z."/>
            <person name="Nichols P."/>
            <person name="Revell C."/>
            <person name="Isobe S.N."/>
            <person name="Edwards D."/>
            <person name="Erskine W."/>
        </authorList>
    </citation>
    <scope>NUCLEOTIDE SEQUENCE [LARGE SCALE GENOMIC DNA]</scope>
    <source>
        <strain evidence="3">cv. Daliak</strain>
    </source>
</reference>
<gene>
    <name evidence="2" type="ORF">TSUD_273360</name>
</gene>
<dbReference type="Proteomes" id="UP000242715">
    <property type="component" value="Unassembled WGS sequence"/>
</dbReference>
<dbReference type="PANTHER" id="PTHR36617:SF5">
    <property type="entry name" value="OS05G0421675 PROTEIN"/>
    <property type="match status" value="1"/>
</dbReference>
<evidence type="ECO:0000313" key="2">
    <source>
        <dbReference type="EMBL" id="GAU20001.1"/>
    </source>
</evidence>
<sequence length="255" mass="29434">MSVADMRELGWEEGGMAWQWRRRLWVWEEEMLGECIDLLHTIVLQTNISDSWIWRHDIGGGYSVWGAYSVLTTLDGVTTASASDLIWHKQVPLKVSVLAWRLLRNRLPTKDNLVARNIIPNDVRFCVNGCGELETANRLFLLCPVFAPLWTLTASWIGIAPACSELVHDHFTQFVASLGGSRARRSFLQLVWLCCILVMWHERNNRVFKATGATIQQLLDRVKLFTFWWLKAHNVHLGINIHRWWSSPRECLGID</sequence>
<proteinExistence type="predicted"/>
<keyword evidence="3" id="KW-1185">Reference proteome</keyword>
<dbReference type="InterPro" id="IPR026960">
    <property type="entry name" value="RVT-Znf"/>
</dbReference>
<dbReference type="Pfam" id="PF13966">
    <property type="entry name" value="zf-RVT"/>
    <property type="match status" value="1"/>
</dbReference>
<evidence type="ECO:0000313" key="3">
    <source>
        <dbReference type="Proteomes" id="UP000242715"/>
    </source>
</evidence>
<feature type="domain" description="Reverse transcriptase zinc-binding" evidence="1">
    <location>
        <begin position="62"/>
        <end position="150"/>
    </location>
</feature>
<name>A0A2Z6LTZ7_TRISU</name>
<dbReference type="AlphaFoldDB" id="A0A2Z6LTZ7"/>